<reference evidence="2" key="1">
    <citation type="journal article" date="2021" name="Proc. Natl. Acad. Sci. U.S.A.">
        <title>Three genomes in the algal genus Volvox reveal the fate of a haploid sex-determining region after a transition to homothallism.</title>
        <authorList>
            <person name="Yamamoto K."/>
            <person name="Hamaji T."/>
            <person name="Kawai-Toyooka H."/>
            <person name="Matsuzaki R."/>
            <person name="Takahashi F."/>
            <person name="Nishimura Y."/>
            <person name="Kawachi M."/>
            <person name="Noguchi H."/>
            <person name="Minakuchi Y."/>
            <person name="Umen J.G."/>
            <person name="Toyoda A."/>
            <person name="Nozaki H."/>
        </authorList>
    </citation>
    <scope>NUCLEOTIDE SEQUENCE</scope>
    <source>
        <strain evidence="2">NIES-3786</strain>
    </source>
</reference>
<dbReference type="EMBL" id="BNCP01000020">
    <property type="protein sequence ID" value="GIL80834.1"/>
    <property type="molecule type" value="Genomic_DNA"/>
</dbReference>
<comment type="caution">
    <text evidence="2">The sequence shown here is derived from an EMBL/GenBank/DDBJ whole genome shotgun (WGS) entry which is preliminary data.</text>
</comment>
<evidence type="ECO:0000256" key="1">
    <source>
        <dbReference type="SAM" id="MobiDB-lite"/>
    </source>
</evidence>
<dbReference type="OrthoDB" id="441412at2759"/>
<protein>
    <recommendedName>
        <fullName evidence="4">Cyclic nucleotide-binding domain-containing protein</fullName>
    </recommendedName>
</protein>
<feature type="compositionally biased region" description="Basic and acidic residues" evidence="1">
    <location>
        <begin position="158"/>
        <end position="170"/>
    </location>
</feature>
<sequence length="987" mass="104752">GAAAGAGGGGGGALGRASVRLGRQAGLAAVSTHLARIYDTDGTAGASAIDARPSLASLELPPPRASITTDGRQQSGTASPVHAIQGQSHTSASNHIALQVQKLQHRDSQQMLASQSQGPAQYSLGVSGKNVLMSLIRRSVGQMYSNSERGGVGVGRSSTRDLSGRGPELSRRTRFADSNTATALARASASGTLIQMNSEVDGGGSVGVSDPLLVEYRLRLLTGLKQYYKQKHAAGSLSPSAYKVLSYIADQSAHHPEQPLSLWTMAKGEISSGLLMEVEVAVYFRLKQWTAAAKASSVTLVRTVVPRMLVPFVRLISSHTSAATLRGLETAVELWASLTQSLQTEWLQYSGAYGERLLEEVQLEADGTWAYIIERRIEAPKKFGAVQTHRAVIDVLTQQQAFVREMNEGGMIEESECRKIVEMVEKRLQLLARRGPRWRQPTVMEILMGTAVLRGVSPRVVEWIRKESTFRVYPQGAAIWDMGRKQAGAEPDGLIIVIRGVVRMMLEQDGALVPYYLGAGGVGGLISCVLENHVPGMSSAAAYAEGNALGKGPLVMHVPWPVLQVLKRFSRDLKMAPYQALDLQMYRTAAVYVLDLLRQQVTQQFSAFIRSSLLTILSSERLDGPTARRQRIRLLLQPAASDHIVDGAIDWIKHLLDTELDVARQLLDPTAGNIPVGGTTAGTHYYNHLHSHNHSHSHSHSHGSAHHLANVGLGTIRSDQQQQQQQQQQQTLARLAASPWVEVMYKAIAAATGAVLDIIRTSLKDSILMVLGPKQGIVQRSTMVLIQGTLEPAPIADADGKGGSAGMGGPFVASNNEFHVAPSVMVWVSDYFQGELVAQKELRVVAGPRGATLLLWGVHPEDLLLHSPTADPVGGASLPSPRNGGAGGETAAKANSGRAAAAVGKGDQSPKDAARGGGFLSVAKSIGIKARQEGSKVKPDAVATAAKGAARTAVNGGQVGGDGVEGKGVEPKAAEVNGAGEGQGAKL</sequence>
<proteinExistence type="predicted"/>
<gene>
    <name evidence="2" type="ORF">Vretifemale_9911</name>
</gene>
<evidence type="ECO:0000313" key="3">
    <source>
        <dbReference type="Proteomes" id="UP000747110"/>
    </source>
</evidence>
<feature type="non-terminal residue" evidence="2">
    <location>
        <position position="987"/>
    </location>
</feature>
<name>A0A8J4FNB0_9CHLO</name>
<feature type="region of interest" description="Disordered" evidence="1">
    <location>
        <begin position="54"/>
        <end position="91"/>
    </location>
</feature>
<keyword evidence="3" id="KW-1185">Reference proteome</keyword>
<feature type="region of interest" description="Disordered" evidence="1">
    <location>
        <begin position="867"/>
        <end position="916"/>
    </location>
</feature>
<evidence type="ECO:0008006" key="4">
    <source>
        <dbReference type="Google" id="ProtNLM"/>
    </source>
</evidence>
<dbReference type="AlphaFoldDB" id="A0A8J4FNB0"/>
<organism evidence="2 3">
    <name type="scientific">Volvox reticuliferus</name>
    <dbReference type="NCBI Taxonomy" id="1737510"/>
    <lineage>
        <taxon>Eukaryota</taxon>
        <taxon>Viridiplantae</taxon>
        <taxon>Chlorophyta</taxon>
        <taxon>core chlorophytes</taxon>
        <taxon>Chlorophyceae</taxon>
        <taxon>CS clade</taxon>
        <taxon>Chlamydomonadales</taxon>
        <taxon>Volvocaceae</taxon>
        <taxon>Volvox</taxon>
    </lineage>
</organism>
<dbReference type="Proteomes" id="UP000747110">
    <property type="component" value="Unassembled WGS sequence"/>
</dbReference>
<accession>A0A8J4FNB0</accession>
<evidence type="ECO:0000313" key="2">
    <source>
        <dbReference type="EMBL" id="GIL80834.1"/>
    </source>
</evidence>
<feature type="compositionally biased region" description="Basic and acidic residues" evidence="1">
    <location>
        <begin position="964"/>
        <end position="973"/>
    </location>
</feature>
<dbReference type="SUPFAM" id="SSF51206">
    <property type="entry name" value="cAMP-binding domain-like"/>
    <property type="match status" value="1"/>
</dbReference>
<feature type="compositionally biased region" description="Polar residues" evidence="1">
    <location>
        <begin position="66"/>
        <end position="78"/>
    </location>
</feature>
<feature type="region of interest" description="Disordered" evidence="1">
    <location>
        <begin position="147"/>
        <end position="170"/>
    </location>
</feature>
<dbReference type="InterPro" id="IPR018490">
    <property type="entry name" value="cNMP-bd_dom_sf"/>
</dbReference>
<feature type="compositionally biased region" description="Low complexity" evidence="1">
    <location>
        <begin position="891"/>
        <end position="902"/>
    </location>
</feature>
<feature type="region of interest" description="Disordered" evidence="1">
    <location>
        <begin position="948"/>
        <end position="987"/>
    </location>
</feature>